<accession>A0A8J2UJJ4</accession>
<feature type="transmembrane region" description="Helical" evidence="1">
    <location>
        <begin position="76"/>
        <end position="96"/>
    </location>
</feature>
<keyword evidence="3" id="KW-1185">Reference proteome</keyword>
<feature type="transmembrane region" description="Helical" evidence="1">
    <location>
        <begin position="29"/>
        <end position="47"/>
    </location>
</feature>
<dbReference type="EMBL" id="BMCG01000001">
    <property type="protein sequence ID" value="GGB99732.1"/>
    <property type="molecule type" value="Genomic_DNA"/>
</dbReference>
<sequence length="229" mass="24898">MLRILTSVLIWVLVGRLLGSEEILYYLLIGNAATAGMGSWAIAAAAWDRYDGTYPLLVIAPANLAPAIMGRMSIWALGWIVSSLLTFLILLVAFDFRLRWDVLAVVPAFVTLMSLSTFFFSAFLGSFSNLYPPARNLIGWALIFGLMTLTGINVPVTFWSEPVQFVASLLPITHGLQVLRVFIDGGDAATILSGVGIELAVGIGWLALAWLSFNRFAERGRANGSIDLD</sequence>
<evidence type="ECO:0000313" key="2">
    <source>
        <dbReference type="EMBL" id="GGB99732.1"/>
    </source>
</evidence>
<reference evidence="2" key="1">
    <citation type="journal article" date="2014" name="Int. J. Syst. Evol. Microbiol.">
        <title>Complete genome sequence of Corynebacterium casei LMG S-19264T (=DSM 44701T), isolated from a smear-ripened cheese.</title>
        <authorList>
            <consortium name="US DOE Joint Genome Institute (JGI-PGF)"/>
            <person name="Walter F."/>
            <person name="Albersmeier A."/>
            <person name="Kalinowski J."/>
            <person name="Ruckert C."/>
        </authorList>
    </citation>
    <scope>NUCLEOTIDE SEQUENCE</scope>
    <source>
        <strain evidence="2">CCM 7086</strain>
    </source>
</reference>
<comment type="caution">
    <text evidence="2">The sequence shown here is derived from an EMBL/GenBank/DDBJ whole genome shotgun (WGS) entry which is preliminary data.</text>
</comment>
<feature type="transmembrane region" description="Helical" evidence="1">
    <location>
        <begin position="103"/>
        <end position="125"/>
    </location>
</feature>
<dbReference type="RefSeq" id="WP_188394701.1">
    <property type="nucleotide sequence ID" value="NZ_BMCG01000001.1"/>
</dbReference>
<feature type="transmembrane region" description="Helical" evidence="1">
    <location>
        <begin position="189"/>
        <end position="211"/>
    </location>
</feature>
<evidence type="ECO:0000313" key="3">
    <source>
        <dbReference type="Proteomes" id="UP000620266"/>
    </source>
</evidence>
<gene>
    <name evidence="2" type="ORF">GCM10007205_06320</name>
</gene>
<dbReference type="AlphaFoldDB" id="A0A8J2UJJ4"/>
<dbReference type="Proteomes" id="UP000620266">
    <property type="component" value="Unassembled WGS sequence"/>
</dbReference>
<evidence type="ECO:0000256" key="1">
    <source>
        <dbReference type="SAM" id="Phobius"/>
    </source>
</evidence>
<keyword evidence="1" id="KW-0812">Transmembrane</keyword>
<protein>
    <submittedName>
        <fullName evidence="2">Uncharacterized protein</fullName>
    </submittedName>
</protein>
<keyword evidence="1" id="KW-1133">Transmembrane helix</keyword>
<proteinExistence type="predicted"/>
<organism evidence="2 3">
    <name type="scientific">Oxalicibacterium flavum</name>
    <dbReference type="NCBI Taxonomy" id="179467"/>
    <lineage>
        <taxon>Bacteria</taxon>
        <taxon>Pseudomonadati</taxon>
        <taxon>Pseudomonadota</taxon>
        <taxon>Betaproteobacteria</taxon>
        <taxon>Burkholderiales</taxon>
        <taxon>Oxalobacteraceae</taxon>
        <taxon>Oxalicibacterium</taxon>
    </lineage>
</organism>
<keyword evidence="1" id="KW-0472">Membrane</keyword>
<feature type="transmembrane region" description="Helical" evidence="1">
    <location>
        <begin position="137"/>
        <end position="158"/>
    </location>
</feature>
<name>A0A8J2UJJ4_9BURK</name>
<reference evidence="2" key="2">
    <citation type="submission" date="2020-09" db="EMBL/GenBank/DDBJ databases">
        <authorList>
            <person name="Sun Q."/>
            <person name="Sedlacek I."/>
        </authorList>
    </citation>
    <scope>NUCLEOTIDE SEQUENCE</scope>
    <source>
        <strain evidence="2">CCM 7086</strain>
    </source>
</reference>